<protein>
    <recommendedName>
        <fullName evidence="4">Transmembrane protein</fullName>
    </recommendedName>
</protein>
<dbReference type="EMBL" id="KZ772721">
    <property type="protein sequence ID" value="PTQ38732.1"/>
    <property type="molecule type" value="Genomic_DNA"/>
</dbReference>
<feature type="transmembrane region" description="Helical" evidence="1">
    <location>
        <begin position="20"/>
        <end position="43"/>
    </location>
</feature>
<evidence type="ECO:0008006" key="4">
    <source>
        <dbReference type="Google" id="ProtNLM"/>
    </source>
</evidence>
<keyword evidence="3" id="KW-1185">Reference proteome</keyword>
<evidence type="ECO:0000313" key="3">
    <source>
        <dbReference type="Proteomes" id="UP000244005"/>
    </source>
</evidence>
<dbReference type="AlphaFoldDB" id="A0A2R6WXZ4"/>
<dbReference type="Proteomes" id="UP000244005">
    <property type="component" value="Unassembled WGS sequence"/>
</dbReference>
<sequence length="153" mass="16825">MSLPSSLHRDTASASVDSSVLYSFIGSAIVAVVGACFECAFFYPSVPLISARHVFGPRNSMHCEELLNKICGLFAANSSVCYFCNGLPSAQLSFSCCVFSGPEVPAWVWLRRMSSAVLEMTSDSWVHFCSLRRSLGCLGRRRLHEFGLLLVTW</sequence>
<evidence type="ECO:0000256" key="1">
    <source>
        <dbReference type="SAM" id="Phobius"/>
    </source>
</evidence>
<reference evidence="2" key="2">
    <citation type="submission" date="2017-12" db="EMBL/GenBank/DDBJ databases">
        <title>WGS assembly of Marchantia polymorpha.</title>
        <authorList>
            <person name="Bowman J.L."/>
            <person name="Kohchi T."/>
            <person name="Yamato K.T."/>
            <person name="Jenkins J."/>
            <person name="Shu S."/>
            <person name="Ishizaki K."/>
            <person name="Yamaoka S."/>
            <person name="Nishihama R."/>
            <person name="Nakamura Y."/>
            <person name="Berger F."/>
            <person name="Adam C."/>
            <person name="Aki S.S."/>
            <person name="Althoff F."/>
            <person name="Araki T."/>
            <person name="Arteaga-Vazquez M.A."/>
            <person name="Balasubrmanian S."/>
            <person name="Bauer D."/>
            <person name="Boehm C.R."/>
            <person name="Briginshaw L."/>
            <person name="Caballero-Perez J."/>
            <person name="Catarino B."/>
            <person name="Chen F."/>
            <person name="Chiyoda S."/>
            <person name="Chovatia M."/>
            <person name="Davies K.M."/>
            <person name="Delmans M."/>
            <person name="Demura T."/>
            <person name="Dierschke T."/>
            <person name="Dolan L."/>
            <person name="Dorantes-Acosta A.E."/>
            <person name="Eklund D.M."/>
            <person name="Florent S.N."/>
            <person name="Flores-Sandoval E."/>
            <person name="Fujiyama A."/>
            <person name="Fukuzawa H."/>
            <person name="Galik B."/>
            <person name="Grimanelli D."/>
            <person name="Grimwood J."/>
            <person name="Grossniklaus U."/>
            <person name="Hamada T."/>
            <person name="Haseloff J."/>
            <person name="Hetherington A.J."/>
            <person name="Higo A."/>
            <person name="Hirakawa Y."/>
            <person name="Hundley H.N."/>
            <person name="Ikeda Y."/>
            <person name="Inoue K."/>
            <person name="Inoue S."/>
            <person name="Ishida S."/>
            <person name="Jia Q."/>
            <person name="Kakita M."/>
            <person name="Kanazawa T."/>
            <person name="Kawai Y."/>
            <person name="Kawashima T."/>
            <person name="Kennedy M."/>
            <person name="Kinose K."/>
            <person name="Kinoshita T."/>
            <person name="Kohara Y."/>
            <person name="Koide E."/>
            <person name="Komatsu K."/>
            <person name="Kopischke S."/>
            <person name="Kubo M."/>
            <person name="Kyozuka J."/>
            <person name="Lagercrantz U."/>
            <person name="Lin S.S."/>
            <person name="Lindquist E."/>
            <person name="Lipzen A.M."/>
            <person name="Lu C."/>
            <person name="Luna E.D."/>
            <person name="Martienssen R.A."/>
            <person name="Minamino N."/>
            <person name="Mizutani M."/>
            <person name="Mizutani M."/>
            <person name="Mochizuki N."/>
            <person name="Monte I."/>
            <person name="Mosher R."/>
            <person name="Nagasaki H."/>
            <person name="Nakagami H."/>
            <person name="Naramoto S."/>
            <person name="Nishitani K."/>
            <person name="Ohtani M."/>
            <person name="Okamoto T."/>
            <person name="Okumura M."/>
            <person name="Phillips J."/>
            <person name="Pollak B."/>
            <person name="Reinders A."/>
            <person name="Roevekamp M."/>
            <person name="Sano R."/>
            <person name="Sawa S."/>
            <person name="Schmid M.W."/>
            <person name="Shirakawa M."/>
            <person name="Solano R."/>
            <person name="Spunde A."/>
            <person name="Suetsugu N."/>
            <person name="Sugano S."/>
            <person name="Sugiyama A."/>
            <person name="Sun R."/>
            <person name="Suzuki Y."/>
            <person name="Takenaka M."/>
            <person name="Takezawa D."/>
            <person name="Tomogane H."/>
            <person name="Tsuzuki M."/>
            <person name="Ueda T."/>
            <person name="Umeda M."/>
            <person name="Ward J.M."/>
            <person name="Watanabe Y."/>
            <person name="Yazaki K."/>
            <person name="Yokoyama R."/>
            <person name="Yoshitake Y."/>
            <person name="Yotsui I."/>
            <person name="Zachgo S."/>
            <person name="Schmutz J."/>
        </authorList>
    </citation>
    <scope>NUCLEOTIDE SEQUENCE [LARGE SCALE GENOMIC DNA]</scope>
    <source>
        <strain evidence="2">Tak-1</strain>
    </source>
</reference>
<organism evidence="2 3">
    <name type="scientific">Marchantia polymorpha</name>
    <name type="common">Common liverwort</name>
    <name type="synonym">Marchantia aquatica</name>
    <dbReference type="NCBI Taxonomy" id="3197"/>
    <lineage>
        <taxon>Eukaryota</taxon>
        <taxon>Viridiplantae</taxon>
        <taxon>Streptophyta</taxon>
        <taxon>Embryophyta</taxon>
        <taxon>Marchantiophyta</taxon>
        <taxon>Marchantiopsida</taxon>
        <taxon>Marchantiidae</taxon>
        <taxon>Marchantiales</taxon>
        <taxon>Marchantiaceae</taxon>
        <taxon>Marchantia</taxon>
    </lineage>
</organism>
<gene>
    <name evidence="2" type="ORF">MARPO_0049s0029</name>
</gene>
<accession>A0A2R6WXZ4</accession>
<name>A0A2R6WXZ4_MARPO</name>
<keyword evidence="1" id="KW-0812">Transmembrane</keyword>
<dbReference type="Gramene" id="Mp3g20060.1">
    <property type="protein sequence ID" value="Mp3g20060.1.cds1"/>
    <property type="gene ID" value="Mp3g20060"/>
</dbReference>
<keyword evidence="1" id="KW-0472">Membrane</keyword>
<dbReference type="EMBL" id="KZ772721">
    <property type="protein sequence ID" value="PTQ38730.1"/>
    <property type="molecule type" value="Genomic_DNA"/>
</dbReference>
<proteinExistence type="predicted"/>
<dbReference type="EMBL" id="KZ772721">
    <property type="protein sequence ID" value="PTQ38731.1"/>
    <property type="molecule type" value="Genomic_DNA"/>
</dbReference>
<reference evidence="3" key="1">
    <citation type="journal article" date="2017" name="Cell">
        <title>Insights into land plant evolution garnered from the Marchantia polymorpha genome.</title>
        <authorList>
            <person name="Bowman J.L."/>
            <person name="Kohchi T."/>
            <person name="Yamato K.T."/>
            <person name="Jenkins J."/>
            <person name="Shu S."/>
            <person name="Ishizaki K."/>
            <person name="Yamaoka S."/>
            <person name="Nishihama R."/>
            <person name="Nakamura Y."/>
            <person name="Berger F."/>
            <person name="Adam C."/>
            <person name="Aki S.S."/>
            <person name="Althoff F."/>
            <person name="Araki T."/>
            <person name="Arteaga-Vazquez M.A."/>
            <person name="Balasubrmanian S."/>
            <person name="Barry K."/>
            <person name="Bauer D."/>
            <person name="Boehm C.R."/>
            <person name="Briginshaw L."/>
            <person name="Caballero-Perez J."/>
            <person name="Catarino B."/>
            <person name="Chen F."/>
            <person name="Chiyoda S."/>
            <person name="Chovatia M."/>
            <person name="Davies K.M."/>
            <person name="Delmans M."/>
            <person name="Demura T."/>
            <person name="Dierschke T."/>
            <person name="Dolan L."/>
            <person name="Dorantes-Acosta A.E."/>
            <person name="Eklund D.M."/>
            <person name="Florent S.N."/>
            <person name="Flores-Sandoval E."/>
            <person name="Fujiyama A."/>
            <person name="Fukuzawa H."/>
            <person name="Galik B."/>
            <person name="Grimanelli D."/>
            <person name="Grimwood J."/>
            <person name="Grossniklaus U."/>
            <person name="Hamada T."/>
            <person name="Haseloff J."/>
            <person name="Hetherington A.J."/>
            <person name="Higo A."/>
            <person name="Hirakawa Y."/>
            <person name="Hundley H.N."/>
            <person name="Ikeda Y."/>
            <person name="Inoue K."/>
            <person name="Inoue S.I."/>
            <person name="Ishida S."/>
            <person name="Jia Q."/>
            <person name="Kakita M."/>
            <person name="Kanazawa T."/>
            <person name="Kawai Y."/>
            <person name="Kawashima T."/>
            <person name="Kennedy M."/>
            <person name="Kinose K."/>
            <person name="Kinoshita T."/>
            <person name="Kohara Y."/>
            <person name="Koide E."/>
            <person name="Komatsu K."/>
            <person name="Kopischke S."/>
            <person name="Kubo M."/>
            <person name="Kyozuka J."/>
            <person name="Lagercrantz U."/>
            <person name="Lin S.S."/>
            <person name="Lindquist E."/>
            <person name="Lipzen A.M."/>
            <person name="Lu C.W."/>
            <person name="De Luna E."/>
            <person name="Martienssen R.A."/>
            <person name="Minamino N."/>
            <person name="Mizutani M."/>
            <person name="Mizutani M."/>
            <person name="Mochizuki N."/>
            <person name="Monte I."/>
            <person name="Mosher R."/>
            <person name="Nagasaki H."/>
            <person name="Nakagami H."/>
            <person name="Naramoto S."/>
            <person name="Nishitani K."/>
            <person name="Ohtani M."/>
            <person name="Okamoto T."/>
            <person name="Okumura M."/>
            <person name="Phillips J."/>
            <person name="Pollak B."/>
            <person name="Reinders A."/>
            <person name="Rovekamp M."/>
            <person name="Sano R."/>
            <person name="Sawa S."/>
            <person name="Schmid M.W."/>
            <person name="Shirakawa M."/>
            <person name="Solano R."/>
            <person name="Spunde A."/>
            <person name="Suetsugu N."/>
            <person name="Sugano S."/>
            <person name="Sugiyama A."/>
            <person name="Sun R."/>
            <person name="Suzuki Y."/>
            <person name="Takenaka M."/>
            <person name="Takezawa D."/>
            <person name="Tomogane H."/>
            <person name="Tsuzuki M."/>
            <person name="Ueda T."/>
            <person name="Umeda M."/>
            <person name="Ward J.M."/>
            <person name="Watanabe Y."/>
            <person name="Yazaki K."/>
            <person name="Yokoyama R."/>
            <person name="Yoshitake Y."/>
            <person name="Yotsui I."/>
            <person name="Zachgo S."/>
            <person name="Schmutz J."/>
        </authorList>
    </citation>
    <scope>NUCLEOTIDE SEQUENCE [LARGE SCALE GENOMIC DNA]</scope>
    <source>
        <strain evidence="3">Tak-1</strain>
    </source>
</reference>
<dbReference type="EMBL" id="KZ772721">
    <property type="protein sequence ID" value="PTQ38733.1"/>
    <property type="molecule type" value="Genomic_DNA"/>
</dbReference>
<dbReference type="EMBL" id="KZ772721">
    <property type="protein sequence ID" value="PTQ38729.1"/>
    <property type="molecule type" value="Genomic_DNA"/>
</dbReference>
<keyword evidence="1" id="KW-1133">Transmembrane helix</keyword>
<evidence type="ECO:0000313" key="2">
    <source>
        <dbReference type="EMBL" id="PTQ38732.1"/>
    </source>
</evidence>
<dbReference type="EMBL" id="KZ772721">
    <property type="protein sequence ID" value="PTQ38734.1"/>
    <property type="molecule type" value="Genomic_DNA"/>
</dbReference>